<name>A0A8X6TY88_NEPPI</name>
<keyword evidence="3" id="KW-1185">Reference proteome</keyword>
<accession>A0A8X6TY88</accession>
<comment type="caution">
    <text evidence="2">The sequence shown here is derived from an EMBL/GenBank/DDBJ whole genome shotgun (WGS) entry which is preliminary data.</text>
</comment>
<protein>
    <submittedName>
        <fullName evidence="2">Uncharacterized protein</fullName>
    </submittedName>
</protein>
<reference evidence="2" key="1">
    <citation type="submission" date="2020-08" db="EMBL/GenBank/DDBJ databases">
        <title>Multicomponent nature underlies the extraordinary mechanical properties of spider dragline silk.</title>
        <authorList>
            <person name="Kono N."/>
            <person name="Nakamura H."/>
            <person name="Mori M."/>
            <person name="Yoshida Y."/>
            <person name="Ohtoshi R."/>
            <person name="Malay A.D."/>
            <person name="Moran D.A.P."/>
            <person name="Tomita M."/>
            <person name="Numata K."/>
            <person name="Arakawa K."/>
        </authorList>
    </citation>
    <scope>NUCLEOTIDE SEQUENCE</scope>
</reference>
<feature type="region of interest" description="Disordered" evidence="1">
    <location>
        <begin position="1"/>
        <end position="24"/>
    </location>
</feature>
<gene>
    <name evidence="2" type="ORF">NPIL_483311</name>
</gene>
<evidence type="ECO:0000313" key="2">
    <source>
        <dbReference type="EMBL" id="GFT69940.1"/>
    </source>
</evidence>
<dbReference type="EMBL" id="BMAW01020775">
    <property type="protein sequence ID" value="GFT69940.1"/>
    <property type="molecule type" value="Genomic_DNA"/>
</dbReference>
<sequence length="102" mass="11960">MELYTEQQQEMDQSDDTRTTTPSQSECINVHCLRRQETERQIAMYAKTNELLRSNMAMLKNSPFDTKGRQYSLILQLFTDNEKELKRLEGQLIAVIENLTSQ</sequence>
<dbReference type="AlphaFoldDB" id="A0A8X6TY88"/>
<organism evidence="2 3">
    <name type="scientific">Nephila pilipes</name>
    <name type="common">Giant wood spider</name>
    <name type="synonym">Nephila maculata</name>
    <dbReference type="NCBI Taxonomy" id="299642"/>
    <lineage>
        <taxon>Eukaryota</taxon>
        <taxon>Metazoa</taxon>
        <taxon>Ecdysozoa</taxon>
        <taxon>Arthropoda</taxon>
        <taxon>Chelicerata</taxon>
        <taxon>Arachnida</taxon>
        <taxon>Araneae</taxon>
        <taxon>Araneomorphae</taxon>
        <taxon>Entelegynae</taxon>
        <taxon>Araneoidea</taxon>
        <taxon>Nephilidae</taxon>
        <taxon>Nephila</taxon>
    </lineage>
</organism>
<feature type="compositionally biased region" description="Polar residues" evidence="1">
    <location>
        <begin position="1"/>
        <end position="11"/>
    </location>
</feature>
<proteinExistence type="predicted"/>
<dbReference type="Proteomes" id="UP000887013">
    <property type="component" value="Unassembled WGS sequence"/>
</dbReference>
<evidence type="ECO:0000256" key="1">
    <source>
        <dbReference type="SAM" id="MobiDB-lite"/>
    </source>
</evidence>
<evidence type="ECO:0000313" key="3">
    <source>
        <dbReference type="Proteomes" id="UP000887013"/>
    </source>
</evidence>